<feature type="compositionally biased region" description="Polar residues" evidence="1">
    <location>
        <begin position="28"/>
        <end position="43"/>
    </location>
</feature>
<dbReference type="Proteomes" id="UP000679749">
    <property type="component" value="Unassembled WGS sequence"/>
</dbReference>
<name>A0A942YX88_9BACI</name>
<organism evidence="2 3">
    <name type="scientific">Neobacillus rhizophilus</name>
    <dbReference type="NCBI Taxonomy" id="2833579"/>
    <lineage>
        <taxon>Bacteria</taxon>
        <taxon>Bacillati</taxon>
        <taxon>Bacillota</taxon>
        <taxon>Bacilli</taxon>
        <taxon>Bacillales</taxon>
        <taxon>Bacillaceae</taxon>
        <taxon>Neobacillus</taxon>
    </lineage>
</organism>
<dbReference type="AlphaFoldDB" id="A0A942YX88"/>
<evidence type="ECO:0000256" key="1">
    <source>
        <dbReference type="SAM" id="MobiDB-lite"/>
    </source>
</evidence>
<comment type="caution">
    <text evidence="2">The sequence shown here is derived from an EMBL/GenBank/DDBJ whole genome shotgun (WGS) entry which is preliminary data.</text>
</comment>
<gene>
    <name evidence="2" type="ORF">KHA99_20500</name>
</gene>
<accession>A0A942YX88</accession>
<sequence>MKKRSRLRRRIREWLNKRRVRKEENPLPSFSNRSINDRQQQLNKPEELSND</sequence>
<protein>
    <submittedName>
        <fullName evidence="2">Uncharacterized protein</fullName>
    </submittedName>
</protein>
<feature type="region of interest" description="Disordered" evidence="1">
    <location>
        <begin position="21"/>
        <end position="51"/>
    </location>
</feature>
<proteinExistence type="predicted"/>
<dbReference type="EMBL" id="JAGYPF010000004">
    <property type="protein sequence ID" value="MBS4214830.1"/>
    <property type="molecule type" value="Genomic_DNA"/>
</dbReference>
<evidence type="ECO:0000313" key="2">
    <source>
        <dbReference type="EMBL" id="MBS4214830.1"/>
    </source>
</evidence>
<evidence type="ECO:0000313" key="3">
    <source>
        <dbReference type="Proteomes" id="UP000679749"/>
    </source>
</evidence>
<keyword evidence="3" id="KW-1185">Reference proteome</keyword>
<reference evidence="2" key="1">
    <citation type="submission" date="2021-05" db="EMBL/GenBank/DDBJ databases">
        <title>Novel Bacillus species.</title>
        <authorList>
            <person name="Liu G."/>
        </authorList>
    </citation>
    <scope>NUCLEOTIDE SEQUENCE</scope>
    <source>
        <strain evidence="2">FJAT-49825</strain>
    </source>
</reference>
<dbReference type="RefSeq" id="WP_213119337.1">
    <property type="nucleotide sequence ID" value="NZ_JAGYPF010000004.1"/>
</dbReference>